<reference evidence="3 4" key="1">
    <citation type="submission" date="2022-12" db="EMBL/GenBank/DDBJ databases">
        <title>Genomic features and morphological characterization of a novel Knufia sp. strain isolated from spacecraft assembly facility.</title>
        <authorList>
            <person name="Teixeira M."/>
            <person name="Chander A.M."/>
            <person name="Stajich J.E."/>
            <person name="Venkateswaran K."/>
        </authorList>
    </citation>
    <scope>NUCLEOTIDE SEQUENCE [LARGE SCALE GENOMIC DNA]</scope>
    <source>
        <strain evidence="3 4">FJI-L2-BK-P2</strain>
    </source>
</reference>
<evidence type="ECO:0000313" key="4">
    <source>
        <dbReference type="Proteomes" id="UP001316803"/>
    </source>
</evidence>
<organism evidence="3 4">
    <name type="scientific">Knufia fluminis</name>
    <dbReference type="NCBI Taxonomy" id="191047"/>
    <lineage>
        <taxon>Eukaryota</taxon>
        <taxon>Fungi</taxon>
        <taxon>Dikarya</taxon>
        <taxon>Ascomycota</taxon>
        <taxon>Pezizomycotina</taxon>
        <taxon>Eurotiomycetes</taxon>
        <taxon>Chaetothyriomycetidae</taxon>
        <taxon>Chaetothyriales</taxon>
        <taxon>Trichomeriaceae</taxon>
        <taxon>Knufia</taxon>
    </lineage>
</organism>
<gene>
    <name evidence="3" type="ORF">OHC33_005220</name>
</gene>
<feature type="transmembrane region" description="Helical" evidence="2">
    <location>
        <begin position="159"/>
        <end position="179"/>
    </location>
</feature>
<proteinExistence type="predicted"/>
<comment type="caution">
    <text evidence="3">The sequence shown here is derived from an EMBL/GenBank/DDBJ whole genome shotgun (WGS) entry which is preliminary data.</text>
</comment>
<keyword evidence="4" id="KW-1185">Reference proteome</keyword>
<feature type="region of interest" description="Disordered" evidence="1">
    <location>
        <begin position="55"/>
        <end position="78"/>
    </location>
</feature>
<evidence type="ECO:0000256" key="2">
    <source>
        <dbReference type="SAM" id="Phobius"/>
    </source>
</evidence>
<evidence type="ECO:0000256" key="1">
    <source>
        <dbReference type="SAM" id="MobiDB-lite"/>
    </source>
</evidence>
<keyword evidence="2" id="KW-1133">Transmembrane helix</keyword>
<evidence type="ECO:0000313" key="3">
    <source>
        <dbReference type="EMBL" id="KAK5953949.1"/>
    </source>
</evidence>
<keyword evidence="2" id="KW-0812">Transmembrane</keyword>
<feature type="transmembrane region" description="Helical" evidence="2">
    <location>
        <begin position="127"/>
        <end position="147"/>
    </location>
</feature>
<keyword evidence="2" id="KW-0472">Membrane</keyword>
<dbReference type="Proteomes" id="UP001316803">
    <property type="component" value="Unassembled WGS sequence"/>
</dbReference>
<dbReference type="EMBL" id="JAKLMC020000010">
    <property type="protein sequence ID" value="KAK5953949.1"/>
    <property type="molecule type" value="Genomic_DNA"/>
</dbReference>
<accession>A0AAN8EET0</accession>
<sequence>MDTKHITYSITSRHNSYNRDTDTLIPKTVLHEAPRQDFQSNSTVNQLGLGILADPPARNTTNTMASKTVPPEAAQREPQTTSTMAIHHLDLEPNNPPPPSQNSWFWSPLTHYNHLGTIELSCNPQDLIINTIFFTIAILLILMPLMLSNNTSRLCDDTYLLNLVTHLPNAGGGFMIIGMHRLGPVDGRLNVKTWASVVVIGVVLLFGGWIGDLEGWCK</sequence>
<protein>
    <submittedName>
        <fullName evidence="3">Uncharacterized protein</fullName>
    </submittedName>
</protein>
<dbReference type="AlphaFoldDB" id="A0AAN8EET0"/>
<feature type="transmembrane region" description="Helical" evidence="2">
    <location>
        <begin position="191"/>
        <end position="210"/>
    </location>
</feature>
<name>A0AAN8EET0_9EURO</name>